<dbReference type="Proteomes" id="UP000054549">
    <property type="component" value="Unassembled WGS sequence"/>
</dbReference>
<sequence length="619" mass="69586">MPSLPLLVYYMDTHERQLRLLCERYWNRGDEGRAEIYTNGTAQVPFMARPDAKGAEGAATTSEEMVTEADYLATGAQEAIPVASETTSSPSGDTSEGLNKGLDKESDLNFDNGMTKCTVSYESLTLGPGFHNFFDKDHSSILIRKEYRDMFQHISELHESGERGVVVTGMPGIGKSLFLYFVLVERILNGQSTAYQRSPNSVILMLNRHDVRIFRANACFDSQGFPGTWALVDSNATLGQPRDEFMDTHSDFFLVQATSPQPARWKIWRKELSAAMAVMKPWSWAELYIGGTQFISPPLEDLTLRNICVKYGGSARHCYTLAKSCADVTEWEEQIPDLLAGMPDISVFEGRIAGNTLHYMAENAIEASSQLITIIPNPSRQPRVTLVSRHIAEHFFRAALMHNHERFWNYFNRLSSVSESRTPAGWLWELHATQVELRTQSPRHISLCHLSPITSPSKPPLKKIRVTPDAIELPFSDVIYHGNKEALGEELSRAIPSLSPTKSTLFIPSARDQVTFDAFSISGDNLVTLYQATIRESHSIKAKGLDFLCDALTLAKGTSDAKSLMPSSVKKWRLVFLIPKEAEKYWKTAQDIDFEGIKQKRQWGQYVEQLVGVLRKRDC</sequence>
<gene>
    <name evidence="2" type="ORF">M378DRAFT_732348</name>
</gene>
<evidence type="ECO:0000256" key="1">
    <source>
        <dbReference type="SAM" id="MobiDB-lite"/>
    </source>
</evidence>
<feature type="region of interest" description="Disordered" evidence="1">
    <location>
        <begin position="81"/>
        <end position="106"/>
    </location>
</feature>
<proteinExistence type="predicted"/>
<dbReference type="InterPro" id="IPR052980">
    <property type="entry name" value="Crinkler_effector"/>
</dbReference>
<dbReference type="HOGENOM" id="CLU_024806_0_0_1"/>
<accession>A0A0C2SIQ2</accession>
<dbReference type="PANTHER" id="PTHR33129:SF1">
    <property type="entry name" value="ATP-BINDING PROTEIN"/>
    <property type="match status" value="1"/>
</dbReference>
<evidence type="ECO:0000313" key="3">
    <source>
        <dbReference type="Proteomes" id="UP000054549"/>
    </source>
</evidence>
<dbReference type="EMBL" id="KN818263">
    <property type="protein sequence ID" value="KIL63050.1"/>
    <property type="molecule type" value="Genomic_DNA"/>
</dbReference>
<name>A0A0C2SIQ2_AMAMK</name>
<reference evidence="2 3" key="1">
    <citation type="submission" date="2014-04" db="EMBL/GenBank/DDBJ databases">
        <title>Evolutionary Origins and Diversification of the Mycorrhizal Mutualists.</title>
        <authorList>
            <consortium name="DOE Joint Genome Institute"/>
            <consortium name="Mycorrhizal Genomics Consortium"/>
            <person name="Kohler A."/>
            <person name="Kuo A."/>
            <person name="Nagy L.G."/>
            <person name="Floudas D."/>
            <person name="Copeland A."/>
            <person name="Barry K.W."/>
            <person name="Cichocki N."/>
            <person name="Veneault-Fourrey C."/>
            <person name="LaButti K."/>
            <person name="Lindquist E.A."/>
            <person name="Lipzen A."/>
            <person name="Lundell T."/>
            <person name="Morin E."/>
            <person name="Murat C."/>
            <person name="Riley R."/>
            <person name="Ohm R."/>
            <person name="Sun H."/>
            <person name="Tunlid A."/>
            <person name="Henrissat B."/>
            <person name="Grigoriev I.V."/>
            <person name="Hibbett D.S."/>
            <person name="Martin F."/>
        </authorList>
    </citation>
    <scope>NUCLEOTIDE SEQUENCE [LARGE SCALE GENOMIC DNA]</scope>
    <source>
        <strain evidence="2 3">Koide BX008</strain>
    </source>
</reference>
<dbReference type="InParanoid" id="A0A0C2SIQ2"/>
<feature type="compositionally biased region" description="Polar residues" evidence="1">
    <location>
        <begin position="84"/>
        <end position="97"/>
    </location>
</feature>
<dbReference type="OrthoDB" id="2340858at2759"/>
<evidence type="ECO:0000313" key="2">
    <source>
        <dbReference type="EMBL" id="KIL63050.1"/>
    </source>
</evidence>
<dbReference type="PANTHER" id="PTHR33129">
    <property type="entry name" value="PROTEIN KINASE DOMAIN-CONTAINING PROTEIN-RELATED"/>
    <property type="match status" value="1"/>
</dbReference>
<protein>
    <submittedName>
        <fullName evidence="2">Uncharacterized protein</fullName>
    </submittedName>
</protein>
<keyword evidence="3" id="KW-1185">Reference proteome</keyword>
<organism evidence="2 3">
    <name type="scientific">Amanita muscaria (strain Koide BX008)</name>
    <dbReference type="NCBI Taxonomy" id="946122"/>
    <lineage>
        <taxon>Eukaryota</taxon>
        <taxon>Fungi</taxon>
        <taxon>Dikarya</taxon>
        <taxon>Basidiomycota</taxon>
        <taxon>Agaricomycotina</taxon>
        <taxon>Agaricomycetes</taxon>
        <taxon>Agaricomycetidae</taxon>
        <taxon>Agaricales</taxon>
        <taxon>Pluteineae</taxon>
        <taxon>Amanitaceae</taxon>
        <taxon>Amanita</taxon>
    </lineage>
</organism>
<dbReference type="AlphaFoldDB" id="A0A0C2SIQ2"/>